<accession>A0ABT8GVR7</accession>
<reference evidence="4" key="1">
    <citation type="submission" date="2023-07" db="EMBL/GenBank/DDBJ databases">
        <title>Ureibacillus sp. isolated from freshwater well.</title>
        <authorList>
            <person name="Kirdat K."/>
            <person name="Bhatt A."/>
            <person name="Teware R."/>
            <person name="Bhavsar Y."/>
            <person name="Yadav A."/>
        </authorList>
    </citation>
    <scope>NUCLEOTIDE SEQUENCE</scope>
    <source>
        <strain evidence="4">BA0131</strain>
    </source>
</reference>
<comment type="subcellular location">
    <subcellularLocation>
        <location evidence="1">Cell surface</location>
    </subcellularLocation>
</comment>
<keyword evidence="3" id="KW-0472">Membrane</keyword>
<dbReference type="EMBL" id="JAUHTQ010000023">
    <property type="protein sequence ID" value="MDN4495510.1"/>
    <property type="molecule type" value="Genomic_DNA"/>
</dbReference>
<keyword evidence="3" id="KW-1133">Transmembrane helix</keyword>
<evidence type="ECO:0000256" key="1">
    <source>
        <dbReference type="ARBA" id="ARBA00004241"/>
    </source>
</evidence>
<evidence type="ECO:0000256" key="3">
    <source>
        <dbReference type="SAM" id="Phobius"/>
    </source>
</evidence>
<name>A0ABT8GVR7_9BACL</name>
<dbReference type="Proteomes" id="UP001172743">
    <property type="component" value="Unassembled WGS sequence"/>
</dbReference>
<organism evidence="4 5">
    <name type="scientific">Ureibacillus aquaedulcis</name>
    <dbReference type="NCBI Taxonomy" id="3058421"/>
    <lineage>
        <taxon>Bacteria</taxon>
        <taxon>Bacillati</taxon>
        <taxon>Bacillota</taxon>
        <taxon>Bacilli</taxon>
        <taxon>Bacillales</taxon>
        <taxon>Caryophanaceae</taxon>
        <taxon>Ureibacillus</taxon>
    </lineage>
</organism>
<gene>
    <name evidence="4" type="ORF">QYB95_18360</name>
</gene>
<dbReference type="Pfam" id="PF07963">
    <property type="entry name" value="N_methyl"/>
    <property type="match status" value="1"/>
</dbReference>
<comment type="caution">
    <text evidence="4">The sequence shown here is derived from an EMBL/GenBank/DDBJ whole genome shotgun (WGS) entry which is preliminary data.</text>
</comment>
<evidence type="ECO:0000313" key="5">
    <source>
        <dbReference type="Proteomes" id="UP001172743"/>
    </source>
</evidence>
<keyword evidence="3" id="KW-0812">Transmembrane</keyword>
<sequence>MKKLITPNLFKNNNGISLIEVLASLVILSIILISFMNFFPQMGQKNVQNENKQEAINIAKKELFYWKSAIENSSDFNSFKNNPTSSSFSFIGSNDIVTFDSNTISIKTDQTKSTSSDFSVTTTIHRATDLPSKPKKAYQMDIQLFKKNDILVSETYGYIFYKDESNEE</sequence>
<dbReference type="RefSeq" id="WP_301139820.1">
    <property type="nucleotide sequence ID" value="NZ_JAUHTQ010000023.1"/>
</dbReference>
<protein>
    <submittedName>
        <fullName evidence="4">Type II secretion system protein</fullName>
    </submittedName>
</protein>
<keyword evidence="2" id="KW-0178">Competence</keyword>
<feature type="transmembrane region" description="Helical" evidence="3">
    <location>
        <begin position="16"/>
        <end position="39"/>
    </location>
</feature>
<evidence type="ECO:0000256" key="2">
    <source>
        <dbReference type="ARBA" id="ARBA00023287"/>
    </source>
</evidence>
<evidence type="ECO:0000313" key="4">
    <source>
        <dbReference type="EMBL" id="MDN4495510.1"/>
    </source>
</evidence>
<keyword evidence="5" id="KW-1185">Reference proteome</keyword>
<dbReference type="InterPro" id="IPR012902">
    <property type="entry name" value="N_methyl_site"/>
</dbReference>
<proteinExistence type="predicted"/>